<name>A0ABW2DIK0_9BACT</name>
<sequence>MKKVFYLFCSLLVALTSCDEPLEEVYEALDSTPAARRTMSITLTPSNYESLRGKTGVPSYVNTDKYFISEQQAGDLLPLFLNASYPHLNDRDAIDVTYNLAAPATVTERESYTVTDDDYATGGSRFKNFDSPGQIETFLNAKYPVAKEGRLVTLTYTWYNANTSPTSRTVTDSFFYANGSWHNTYVVSEAEYASVERSRNNAFAAGDEKTLIPAAVNKFLKDNIIGAQVGDLQYVSYMVRYSSSSTLMEVMPLFFNGTNWVKTTPATLAFVKRQGAWVADPIIRYVLTTSDYTWIGDNPNIATEGKRNNLKQFNNFYQRFADNANYWTQAEIISALSALLKHRFPGAQEGQKYEVTYIVHTGPTGPATVVLQMVNGEFVVAQ</sequence>
<dbReference type="PROSITE" id="PS51257">
    <property type="entry name" value="PROKAR_LIPOPROTEIN"/>
    <property type="match status" value="1"/>
</dbReference>
<comment type="caution">
    <text evidence="1">The sequence shown here is derived from an EMBL/GenBank/DDBJ whole genome shotgun (WGS) entry which is preliminary data.</text>
</comment>
<accession>A0ABW2DIK0</accession>
<keyword evidence="2" id="KW-1185">Reference proteome</keyword>
<evidence type="ECO:0000313" key="2">
    <source>
        <dbReference type="Proteomes" id="UP001596405"/>
    </source>
</evidence>
<dbReference type="RefSeq" id="WP_066615785.1">
    <property type="nucleotide sequence ID" value="NZ_JBHSYQ010000003.1"/>
</dbReference>
<protein>
    <recommendedName>
        <fullName evidence="3">DUF5017 domain-containing protein</fullName>
    </recommendedName>
</protein>
<proteinExistence type="predicted"/>
<evidence type="ECO:0000313" key="1">
    <source>
        <dbReference type="EMBL" id="MFC6997435.1"/>
    </source>
</evidence>
<organism evidence="1 2">
    <name type="scientific">Rufibacter roseus</name>
    <dbReference type="NCBI Taxonomy" id="1567108"/>
    <lineage>
        <taxon>Bacteria</taxon>
        <taxon>Pseudomonadati</taxon>
        <taxon>Bacteroidota</taxon>
        <taxon>Cytophagia</taxon>
        <taxon>Cytophagales</taxon>
        <taxon>Hymenobacteraceae</taxon>
        <taxon>Rufibacter</taxon>
    </lineage>
</organism>
<dbReference type="EMBL" id="JBHSYQ010000003">
    <property type="protein sequence ID" value="MFC6997435.1"/>
    <property type="molecule type" value="Genomic_DNA"/>
</dbReference>
<reference evidence="2" key="1">
    <citation type="journal article" date="2019" name="Int. J. Syst. Evol. Microbiol.">
        <title>The Global Catalogue of Microorganisms (GCM) 10K type strain sequencing project: providing services to taxonomists for standard genome sequencing and annotation.</title>
        <authorList>
            <consortium name="The Broad Institute Genomics Platform"/>
            <consortium name="The Broad Institute Genome Sequencing Center for Infectious Disease"/>
            <person name="Wu L."/>
            <person name="Ma J."/>
        </authorList>
    </citation>
    <scope>NUCLEOTIDE SEQUENCE [LARGE SCALE GENOMIC DNA]</scope>
    <source>
        <strain evidence="2">CGMCC 4.7393</strain>
    </source>
</reference>
<dbReference type="Proteomes" id="UP001596405">
    <property type="component" value="Unassembled WGS sequence"/>
</dbReference>
<evidence type="ECO:0008006" key="3">
    <source>
        <dbReference type="Google" id="ProtNLM"/>
    </source>
</evidence>
<gene>
    <name evidence="1" type="ORF">ACFQHR_07355</name>
</gene>